<reference evidence="2" key="1">
    <citation type="submission" date="2016-10" db="EMBL/GenBank/DDBJ databases">
        <authorList>
            <person name="Varghese N."/>
            <person name="Submissions S."/>
        </authorList>
    </citation>
    <scope>NUCLEOTIDE SEQUENCE [LARGE SCALE GENOMIC DNA]</scope>
    <source>
        <strain evidence="2">DSM 25751</strain>
    </source>
</reference>
<protein>
    <submittedName>
        <fullName evidence="1">Uncharacterized protein</fullName>
    </submittedName>
</protein>
<dbReference type="RefSeq" id="WP_281242092.1">
    <property type="nucleotide sequence ID" value="NZ_FNYW01000034.1"/>
</dbReference>
<keyword evidence="2" id="KW-1185">Reference proteome</keyword>
<evidence type="ECO:0000313" key="1">
    <source>
        <dbReference type="EMBL" id="SEI92780.1"/>
    </source>
</evidence>
<proteinExistence type="predicted"/>
<dbReference type="AlphaFoldDB" id="A0A1H6UWT7"/>
<dbReference type="STRING" id="1130080.SAMN04488113_1344"/>
<gene>
    <name evidence="1" type="ORF">SAMN04488113_1344</name>
</gene>
<sequence>MKDKPYTLKEIEVGLRNEGQFYVMKDSFTLEGKKGTITLSSG</sequence>
<organism evidence="1 2">
    <name type="scientific">Alkalibacterium gilvum</name>
    <dbReference type="NCBI Taxonomy" id="1130080"/>
    <lineage>
        <taxon>Bacteria</taxon>
        <taxon>Bacillati</taxon>
        <taxon>Bacillota</taxon>
        <taxon>Bacilli</taxon>
        <taxon>Lactobacillales</taxon>
        <taxon>Carnobacteriaceae</taxon>
        <taxon>Alkalibacterium</taxon>
    </lineage>
</organism>
<evidence type="ECO:0000313" key="2">
    <source>
        <dbReference type="Proteomes" id="UP000198564"/>
    </source>
</evidence>
<name>A0A1H6UWT7_9LACT</name>
<accession>A0A1H6UWT7</accession>
<dbReference type="Proteomes" id="UP000198564">
    <property type="component" value="Unassembled WGS sequence"/>
</dbReference>
<dbReference type="EMBL" id="FNYW01000034">
    <property type="protein sequence ID" value="SEI92780.1"/>
    <property type="molecule type" value="Genomic_DNA"/>
</dbReference>